<name>A0AAE1IKK7_9HYPO</name>
<evidence type="ECO:0000256" key="3">
    <source>
        <dbReference type="ARBA" id="ARBA00023242"/>
    </source>
</evidence>
<evidence type="ECO:0000256" key="2">
    <source>
        <dbReference type="ARBA" id="ARBA00008186"/>
    </source>
</evidence>
<dbReference type="Gene3D" id="1.10.287.3490">
    <property type="match status" value="1"/>
</dbReference>
<comment type="subunit">
    <text evidence="4">Component of the Mediator complex.</text>
</comment>
<proteinExistence type="inferred from homology"/>
<sequence>MFLGHALTAQLELNSTTYTYLSITTRFTSSIPPQSLKWPSETDLKSPKYQPRITQSDRARPHKLSNLSSNLTAMASPEDIVMGDGREDPQPQEPFVPFTLEENIGQLNSIDRSIVQLMNHTATALGALTTPASSDDSNPSASVESTAQKEAFREATGTFLDTLHSIDVRMKRQILALEEAGIVNLSSGPRQGRNTTVKPSLKPNGMGAIGNLDVGWLNSRSTKVERDMELELWRRARELLEKDEGSVKKE</sequence>
<keyword evidence="3 4" id="KW-0539">Nucleus</keyword>
<keyword evidence="7" id="KW-1185">Reference proteome</keyword>
<comment type="subcellular location">
    <subcellularLocation>
        <location evidence="1 4">Nucleus</location>
    </subcellularLocation>
</comment>
<keyword evidence="4" id="KW-0804">Transcription</keyword>
<keyword evidence="4" id="KW-0805">Transcription regulation</keyword>
<dbReference type="InterPro" id="IPR019404">
    <property type="entry name" value="Mediator_Med11"/>
</dbReference>
<evidence type="ECO:0000256" key="5">
    <source>
        <dbReference type="SAM" id="MobiDB-lite"/>
    </source>
</evidence>
<reference evidence="6" key="1">
    <citation type="submission" date="2023-11" db="EMBL/GenBank/DDBJ databases">
        <title>The genome sequences of three competitors of mushroom-forming fungi.</title>
        <authorList>
            <person name="Beijen E."/>
            <person name="Ohm R.A."/>
        </authorList>
    </citation>
    <scope>NUCLEOTIDE SEQUENCE</scope>
    <source>
        <strain evidence="6">CBS 100526</strain>
    </source>
</reference>
<gene>
    <name evidence="4" type="primary">MED11</name>
    <name evidence="6" type="ORF">Triagg1_2048</name>
</gene>
<comment type="similarity">
    <text evidence="2 4">Belongs to the Mediator complex subunit 11 family.</text>
</comment>
<keyword evidence="4" id="KW-0010">Activator</keyword>
<dbReference type="GO" id="GO:0003712">
    <property type="term" value="F:transcription coregulator activity"/>
    <property type="evidence" value="ECO:0007669"/>
    <property type="project" value="InterPro"/>
</dbReference>
<evidence type="ECO:0000256" key="4">
    <source>
        <dbReference type="RuleBase" id="RU364147"/>
    </source>
</evidence>
<accession>A0AAE1IKK7</accession>
<dbReference type="Proteomes" id="UP001273209">
    <property type="component" value="Unassembled WGS sequence"/>
</dbReference>
<dbReference type="EMBL" id="JAWRVG010000005">
    <property type="protein sequence ID" value="KAK4082236.1"/>
    <property type="molecule type" value="Genomic_DNA"/>
</dbReference>
<feature type="region of interest" description="Disordered" evidence="5">
    <location>
        <begin position="32"/>
        <end position="90"/>
    </location>
</feature>
<comment type="caution">
    <text evidence="6">The sequence shown here is derived from an EMBL/GenBank/DDBJ whole genome shotgun (WGS) entry which is preliminary data.</text>
</comment>
<dbReference type="AlphaFoldDB" id="A0AAE1IKK7"/>
<dbReference type="GO" id="GO:0016592">
    <property type="term" value="C:mediator complex"/>
    <property type="evidence" value="ECO:0007669"/>
    <property type="project" value="InterPro"/>
</dbReference>
<protein>
    <recommendedName>
        <fullName evidence="4">Mediator of RNA polymerase II transcription subunit 11</fullName>
    </recommendedName>
    <alternativeName>
        <fullName evidence="4">Mediator complex subunit 11</fullName>
    </alternativeName>
</protein>
<comment type="function">
    <text evidence="4">Component of the Mediator complex, a coactivator involved in the regulated transcription of nearly all RNA polymerase II-dependent genes. Mediator functions as a bridge to convey information from gene-specific regulatory proteins to the basal RNA polymerase II transcription machinery. Mediator is recruited to promoters by direct interactions with regulatory proteins and serves as a scaffold for the assembly of a functional pre-initiation complex with RNA polymerase II and the general transcription factors.</text>
</comment>
<evidence type="ECO:0000256" key="1">
    <source>
        <dbReference type="ARBA" id="ARBA00004123"/>
    </source>
</evidence>
<evidence type="ECO:0000313" key="6">
    <source>
        <dbReference type="EMBL" id="KAK4082236.1"/>
    </source>
</evidence>
<dbReference type="Pfam" id="PF10280">
    <property type="entry name" value="Med11"/>
    <property type="match status" value="1"/>
</dbReference>
<evidence type="ECO:0000313" key="7">
    <source>
        <dbReference type="Proteomes" id="UP001273209"/>
    </source>
</evidence>
<dbReference type="GO" id="GO:0006357">
    <property type="term" value="P:regulation of transcription by RNA polymerase II"/>
    <property type="evidence" value="ECO:0007669"/>
    <property type="project" value="InterPro"/>
</dbReference>
<organism evidence="6 7">
    <name type="scientific">Trichoderma aggressivum f. europaeum</name>
    <dbReference type="NCBI Taxonomy" id="173218"/>
    <lineage>
        <taxon>Eukaryota</taxon>
        <taxon>Fungi</taxon>
        <taxon>Dikarya</taxon>
        <taxon>Ascomycota</taxon>
        <taxon>Pezizomycotina</taxon>
        <taxon>Sordariomycetes</taxon>
        <taxon>Hypocreomycetidae</taxon>
        <taxon>Hypocreales</taxon>
        <taxon>Hypocreaceae</taxon>
        <taxon>Trichoderma</taxon>
    </lineage>
</organism>